<dbReference type="KEGG" id="mbur:EQU24_01620"/>
<dbReference type="InterPro" id="IPR018770">
    <property type="entry name" value="ChloroindolylP_hydrolase"/>
</dbReference>
<accession>A0A4P9UJ15</accession>
<dbReference type="CDD" id="cd07020">
    <property type="entry name" value="Clp_protease_NfeD_1"/>
    <property type="match status" value="1"/>
</dbReference>
<keyword evidence="4" id="KW-1185">Reference proteome</keyword>
<dbReference type="AlphaFoldDB" id="A0A4P9UJ15"/>
<gene>
    <name evidence="3" type="ORF">EQU24_01620</name>
</gene>
<dbReference type="Gene3D" id="3.90.226.10">
    <property type="entry name" value="2-enoyl-CoA Hydratase, Chain A, domain 1"/>
    <property type="match status" value="1"/>
</dbReference>
<reference evidence="4" key="1">
    <citation type="journal article" date="2019" name="J. Bacteriol.">
        <title>A Mutagenic Screen Identifies a TonB-Dependent Receptor Required for the Lanthanide Metal Switch in the Type I Methanotroph 'Methylotuvimicrobium buryatense' 5GB1C.</title>
        <authorList>
            <person name="Groom J.D."/>
            <person name="Ford S.M."/>
            <person name="Pesesky M.W."/>
            <person name="Lidstrom M.E."/>
        </authorList>
    </citation>
    <scope>NUCLEOTIDE SEQUENCE [LARGE SCALE GENOMIC DNA]</scope>
    <source>
        <strain evidence="4">5GB1C</strain>
    </source>
</reference>
<keyword evidence="1" id="KW-1133">Transmembrane helix</keyword>
<dbReference type="PANTHER" id="PTHR33507:SF4">
    <property type="entry name" value="NODULATION COMPETITIVENESS PROTEIN NFED"/>
    <property type="match status" value="1"/>
</dbReference>
<dbReference type="InterPro" id="IPR012340">
    <property type="entry name" value="NA-bd_OB-fold"/>
</dbReference>
<dbReference type="PANTHER" id="PTHR33507">
    <property type="entry name" value="INNER MEMBRANE PROTEIN YBBJ"/>
    <property type="match status" value="1"/>
</dbReference>
<dbReference type="SUPFAM" id="SSF52096">
    <property type="entry name" value="ClpP/crotonase"/>
    <property type="match status" value="1"/>
</dbReference>
<feature type="transmembrane region" description="Helical" evidence="1">
    <location>
        <begin position="356"/>
        <end position="380"/>
    </location>
</feature>
<dbReference type="EMBL" id="CP035467">
    <property type="protein sequence ID" value="QCW81094.1"/>
    <property type="molecule type" value="Genomic_DNA"/>
</dbReference>
<dbReference type="Pfam" id="PF25145">
    <property type="entry name" value="NfeD1b_N"/>
    <property type="match status" value="1"/>
</dbReference>
<evidence type="ECO:0000313" key="4">
    <source>
        <dbReference type="Proteomes" id="UP000305881"/>
    </source>
</evidence>
<feature type="domain" description="NfeD1b N-terminal" evidence="2">
    <location>
        <begin position="45"/>
        <end position="200"/>
    </location>
</feature>
<proteinExistence type="predicted"/>
<feature type="transmembrane region" description="Helical" evidence="1">
    <location>
        <begin position="301"/>
        <end position="318"/>
    </location>
</feature>
<name>A0A4P9UJ15_METBY</name>
<evidence type="ECO:0000313" key="3">
    <source>
        <dbReference type="EMBL" id="QCW81094.1"/>
    </source>
</evidence>
<dbReference type="InterPro" id="IPR052165">
    <property type="entry name" value="Membrane_assoc_protease"/>
</dbReference>
<evidence type="ECO:0000256" key="1">
    <source>
        <dbReference type="SAM" id="Phobius"/>
    </source>
</evidence>
<evidence type="ECO:0000259" key="2">
    <source>
        <dbReference type="Pfam" id="PF25145"/>
    </source>
</evidence>
<keyword evidence="1" id="KW-0472">Membrane</keyword>
<dbReference type="InterPro" id="IPR056738">
    <property type="entry name" value="NfeD1b_N"/>
</dbReference>
<dbReference type="STRING" id="675511.GCA_000341735_02679"/>
<dbReference type="InterPro" id="IPR029045">
    <property type="entry name" value="ClpP/crotonase-like_dom_sf"/>
</dbReference>
<organism evidence="3 4">
    <name type="scientific">Methylotuvimicrobium buryatense</name>
    <name type="common">Methylomicrobium buryatense</name>
    <dbReference type="NCBI Taxonomy" id="95641"/>
    <lineage>
        <taxon>Bacteria</taxon>
        <taxon>Pseudomonadati</taxon>
        <taxon>Pseudomonadota</taxon>
        <taxon>Gammaproteobacteria</taxon>
        <taxon>Methylococcales</taxon>
        <taxon>Methylococcaceae</taxon>
        <taxon>Methylotuvimicrobium</taxon>
    </lineage>
</organism>
<keyword evidence="1" id="KW-0812">Transmembrane</keyword>
<protein>
    <recommendedName>
        <fullName evidence="2">NfeD1b N-terminal domain-containing protein</fullName>
    </recommendedName>
</protein>
<dbReference type="OrthoDB" id="6195606at2"/>
<dbReference type="Proteomes" id="UP000305881">
    <property type="component" value="Chromosome"/>
</dbReference>
<dbReference type="SUPFAM" id="SSF141322">
    <property type="entry name" value="NfeD domain-like"/>
    <property type="match status" value="1"/>
</dbReference>
<dbReference type="Pfam" id="PF10112">
    <property type="entry name" value="Halogen_Hydrol"/>
    <property type="match status" value="1"/>
</dbReference>
<feature type="transmembrane region" description="Helical" evidence="1">
    <location>
        <begin position="325"/>
        <end position="344"/>
    </location>
</feature>
<sequence length="587" mass="63199">MNLFRVLPSIKSLRMLVGACLLLSLFVGIGGLAHGKKPNDSAAPVYLVNIDAVINPGTAALLEHAIETAEAYSAAALILRINTPGGLLSSTRDMVRAISESKVPVIGYVGPAGASATSAGAFILLSTHLAVMNSGTNVGAASPVAGDGGEIQGTMAKKIMSDTRAFMRGIAKHRNRNADIAERFVSEAESLSADEALEANVVDLVVPGFSDLIKAVDGGEIQFQGQLLKLALSDKEIRQITPRFIDHILGLVAHPQIAHMLISVGLLAIFIEMLAPGLTLPGILGTIALVLGLVGMQALPVNLGFLVLLLFGIALMIAEYFVAGFGVLGIGGAIAFVLGSLNLFDGPIPADQSNTILSVSIAVSAAMLLATLLITGSFIFGSRQKGLKGKIGEAMVDFDSNGYVLIDQQRFSADTLEPLRHGDRIEVVKIDRNDRLLVKKAQQNLPRTTDESDNEVKQTVAESRSMIRRIEQAGNRIHNHEFKNRIERICMIADSILSEIEADPRDIRKARKFLNVYLDGAMQVTEGYAKTHSHIQSGQLTQNFRNVLETIEATFLEQQQKLFEDDLFDLDVKIEVLTAQLKREGIR</sequence>
<dbReference type="Gene3D" id="2.40.50.140">
    <property type="entry name" value="Nucleic acid-binding proteins"/>
    <property type="match status" value="1"/>
</dbReference>